<evidence type="ECO:0000313" key="1">
    <source>
        <dbReference type="EMBL" id="MDF3293678.1"/>
    </source>
</evidence>
<gene>
    <name evidence="1" type="ORF">P3G67_31585</name>
</gene>
<comment type="caution">
    <text evidence="1">The sequence shown here is derived from an EMBL/GenBank/DDBJ whole genome shotgun (WGS) entry which is preliminary data.</text>
</comment>
<proteinExistence type="predicted"/>
<organism evidence="1 2">
    <name type="scientific">Streptomyces silvisoli</name>
    <dbReference type="NCBI Taxonomy" id="3034235"/>
    <lineage>
        <taxon>Bacteria</taxon>
        <taxon>Bacillati</taxon>
        <taxon>Actinomycetota</taxon>
        <taxon>Actinomycetes</taxon>
        <taxon>Kitasatosporales</taxon>
        <taxon>Streptomycetaceae</taxon>
        <taxon>Streptomyces</taxon>
    </lineage>
</organism>
<sequence>MVPYTYAVASHSRANPDAVYAALTCAATWPLWSPIDAAAIADGGDPEGQQKVGDTRIFRTGRVISRETIVELITHRRFVYENLSGPFRSYRGTVELTPATQGGTDITWSGSFEPKLRFSGRFWRWYLTRFMQRMADGLAAYASDTRSRTGSK</sequence>
<dbReference type="CDD" id="cd07821">
    <property type="entry name" value="PYR_PYL_RCAR_like"/>
    <property type="match status" value="1"/>
</dbReference>
<accession>A0ABT5ZXF2</accession>
<dbReference type="SUPFAM" id="SSF55961">
    <property type="entry name" value="Bet v1-like"/>
    <property type="match status" value="1"/>
</dbReference>
<dbReference type="InterPro" id="IPR023393">
    <property type="entry name" value="START-like_dom_sf"/>
</dbReference>
<name>A0ABT5ZXF2_9ACTN</name>
<reference evidence="1 2" key="1">
    <citation type="submission" date="2023-03" db="EMBL/GenBank/DDBJ databases">
        <title>Draft genome sequence of Streptomyces sp. RB6PN23 isolated from peat swamp forest in Thailand.</title>
        <authorList>
            <person name="Klaysubun C."/>
            <person name="Duangmal K."/>
        </authorList>
    </citation>
    <scope>NUCLEOTIDE SEQUENCE [LARGE SCALE GENOMIC DNA]</scope>
    <source>
        <strain evidence="1 2">RB6PN23</strain>
    </source>
</reference>
<dbReference type="RefSeq" id="WP_269854629.1">
    <property type="nucleotide sequence ID" value="NZ_JARJBC010000028.1"/>
</dbReference>
<dbReference type="EMBL" id="JARJBC010000028">
    <property type="protein sequence ID" value="MDF3293678.1"/>
    <property type="molecule type" value="Genomic_DNA"/>
</dbReference>
<dbReference type="InterPro" id="IPR019587">
    <property type="entry name" value="Polyketide_cyclase/dehydratase"/>
</dbReference>
<dbReference type="Pfam" id="PF10604">
    <property type="entry name" value="Polyketide_cyc2"/>
    <property type="match status" value="1"/>
</dbReference>
<evidence type="ECO:0000313" key="2">
    <source>
        <dbReference type="Proteomes" id="UP001216579"/>
    </source>
</evidence>
<dbReference type="Gene3D" id="3.30.530.20">
    <property type="match status" value="1"/>
</dbReference>
<dbReference type="Proteomes" id="UP001216579">
    <property type="component" value="Unassembled WGS sequence"/>
</dbReference>
<protein>
    <submittedName>
        <fullName evidence="1">SRPBCC family protein</fullName>
    </submittedName>
</protein>
<keyword evidence="2" id="KW-1185">Reference proteome</keyword>